<name>A0A1N6I882_9FLAO</name>
<dbReference type="EMBL" id="FSRQ01000003">
    <property type="protein sequence ID" value="SIO28210.1"/>
    <property type="molecule type" value="Genomic_DNA"/>
</dbReference>
<dbReference type="OrthoDB" id="1273345at2"/>
<evidence type="ECO:0008006" key="3">
    <source>
        <dbReference type="Google" id="ProtNLM"/>
    </source>
</evidence>
<dbReference type="Proteomes" id="UP000184782">
    <property type="component" value="Unassembled WGS sequence"/>
</dbReference>
<accession>A0A1N6I882</accession>
<evidence type="ECO:0000313" key="1">
    <source>
        <dbReference type="EMBL" id="SIO28210.1"/>
    </source>
</evidence>
<sequence length="163" mass="18778">MDIIQEIITQARQFEGETETDGQNRSPFIDKINIWMPLAELGDPYCMTGICYTLHLLEEKYLIQFDLPKHPGAIDFYERTKTKYRTDLFEKGNIVFWRFKTGPHGHVSIALGEPDENGDFPAFEFNVVVGNEAGVFEIVRNINGDEDLDFHGILNISTAWKYK</sequence>
<dbReference type="AlphaFoldDB" id="A0A1N6I882"/>
<gene>
    <name evidence="1" type="ORF">SAMN05421769_3119</name>
</gene>
<dbReference type="STRING" id="59733.SAMN05421769_3119"/>
<proteinExistence type="predicted"/>
<keyword evidence="2" id="KW-1185">Reference proteome</keyword>
<dbReference type="RefSeq" id="WP_074231314.1">
    <property type="nucleotide sequence ID" value="NZ_FSRQ01000003.1"/>
</dbReference>
<organism evidence="1 2">
    <name type="scientific">Chryseobacterium scophthalmum</name>
    <dbReference type="NCBI Taxonomy" id="59733"/>
    <lineage>
        <taxon>Bacteria</taxon>
        <taxon>Pseudomonadati</taxon>
        <taxon>Bacteroidota</taxon>
        <taxon>Flavobacteriia</taxon>
        <taxon>Flavobacteriales</taxon>
        <taxon>Weeksellaceae</taxon>
        <taxon>Chryseobacterium group</taxon>
        <taxon>Chryseobacterium</taxon>
    </lineage>
</organism>
<reference evidence="2" key="1">
    <citation type="submission" date="2016-12" db="EMBL/GenBank/DDBJ databases">
        <authorList>
            <person name="Varghese N."/>
            <person name="Submissions S."/>
        </authorList>
    </citation>
    <scope>NUCLEOTIDE SEQUENCE [LARGE SCALE GENOMIC DNA]</scope>
    <source>
        <strain evidence="2">DSM 16779</strain>
    </source>
</reference>
<protein>
    <recommendedName>
        <fullName evidence="3">CHAP domain-containing protein</fullName>
    </recommendedName>
</protein>
<evidence type="ECO:0000313" key="2">
    <source>
        <dbReference type="Proteomes" id="UP000184782"/>
    </source>
</evidence>